<dbReference type="Proteomes" id="UP000193083">
    <property type="component" value="Unassembled WGS sequence"/>
</dbReference>
<dbReference type="OrthoDB" id="9801155at2"/>
<proteinExistence type="inferred from homology"/>
<dbReference type="InterPro" id="IPR017972">
    <property type="entry name" value="Cyt_P450_CS"/>
</dbReference>
<evidence type="ECO:0000256" key="5">
    <source>
        <dbReference type="ARBA" id="ARBA00023002"/>
    </source>
</evidence>
<dbReference type="PANTHER" id="PTHR46696:SF1">
    <property type="entry name" value="CYTOCHROME P450 YJIB-RELATED"/>
    <property type="match status" value="1"/>
</dbReference>
<gene>
    <name evidence="10" type="ORF">SAMN02982922_3124</name>
</gene>
<comment type="similarity">
    <text evidence="2 9">Belongs to the cytochrome P450 family.</text>
</comment>
<dbReference type="CDD" id="cd20625">
    <property type="entry name" value="CYP164-like"/>
    <property type="match status" value="1"/>
</dbReference>
<evidence type="ECO:0000256" key="9">
    <source>
        <dbReference type="RuleBase" id="RU000461"/>
    </source>
</evidence>
<comment type="cofactor">
    <cofactor evidence="1">
        <name>heme</name>
        <dbReference type="ChEBI" id="CHEBI:30413"/>
    </cofactor>
</comment>
<comment type="function">
    <text evidence="8">Cytochromes P450 are a group of heme-thiolate monooxygenases. They oxidize a variety of structurally unrelated compounds, including steroids, fatty acids, and xenobiotics.</text>
</comment>
<keyword evidence="3 9" id="KW-0349">Heme</keyword>
<dbReference type="InterPro" id="IPR001128">
    <property type="entry name" value="Cyt_P450"/>
</dbReference>
<evidence type="ECO:0000256" key="7">
    <source>
        <dbReference type="ARBA" id="ARBA00023033"/>
    </source>
</evidence>
<dbReference type="RefSeq" id="WP_085464988.1">
    <property type="nucleotide sequence ID" value="NZ_FXBL01000004.1"/>
</dbReference>
<dbReference type="FunFam" id="1.10.630.10:FF:000018">
    <property type="entry name" value="Cytochrome P450 monooxygenase"/>
    <property type="match status" value="1"/>
</dbReference>
<dbReference type="InterPro" id="IPR036396">
    <property type="entry name" value="Cyt_P450_sf"/>
</dbReference>
<evidence type="ECO:0000256" key="6">
    <source>
        <dbReference type="ARBA" id="ARBA00023004"/>
    </source>
</evidence>
<dbReference type="GO" id="GO:0016705">
    <property type="term" value="F:oxidoreductase activity, acting on paired donors, with incorporation or reduction of molecular oxygen"/>
    <property type="evidence" value="ECO:0007669"/>
    <property type="project" value="InterPro"/>
</dbReference>
<keyword evidence="4 9" id="KW-0479">Metal-binding</keyword>
<keyword evidence="6 9" id="KW-0408">Iron</keyword>
<evidence type="ECO:0000313" key="11">
    <source>
        <dbReference type="Proteomes" id="UP000193083"/>
    </source>
</evidence>
<evidence type="ECO:0000256" key="4">
    <source>
        <dbReference type="ARBA" id="ARBA00022723"/>
    </source>
</evidence>
<dbReference type="EMBL" id="FXBL01000004">
    <property type="protein sequence ID" value="SMH44902.1"/>
    <property type="molecule type" value="Genomic_DNA"/>
</dbReference>
<dbReference type="Pfam" id="PF00067">
    <property type="entry name" value="p450"/>
    <property type="match status" value="1"/>
</dbReference>
<name>A0A1X7P278_9HYPH</name>
<dbReference type="InterPro" id="IPR002397">
    <property type="entry name" value="Cyt_P450_B"/>
</dbReference>
<dbReference type="PRINTS" id="PR00359">
    <property type="entry name" value="BP450"/>
</dbReference>
<reference evidence="10 11" key="1">
    <citation type="submission" date="2017-04" db="EMBL/GenBank/DDBJ databases">
        <authorList>
            <person name="Afonso C.L."/>
            <person name="Miller P.J."/>
            <person name="Scott M.A."/>
            <person name="Spackman E."/>
            <person name="Goraichik I."/>
            <person name="Dimitrov K.M."/>
            <person name="Suarez D.L."/>
            <person name="Swayne D.E."/>
        </authorList>
    </citation>
    <scope>NUCLEOTIDE SEQUENCE [LARGE SCALE GENOMIC DNA]</scope>
    <source>
        <strain evidence="10 11">B5P</strain>
    </source>
</reference>
<sequence>MSCPPYLHPIPASRRVHIDPHDSRFMQDPYAAYAFLQGTAPVFFWEEYGFWCLAGYDEVNRALRDKRFGRERPGGYMASVTADADRTHLADFDALEAGSMLELEPPVHTRLRTLVNRAFVSRQVERLRPRIEQLANQLIDRFEDEAEIDLLPAFATPLPSIVIAEMLGVSTDMAGQLVEWSNRMVAMYMHAPTRATELAANAAARDFASFIRGEVERRRNGMVDDLLGLLVAARDGGDRLSDAELVSSAVLLLNAGHEATVHQIGNAVRTILTEGGDPRRFFETPEATVATVEECLRIDPPLHMFTRYAYERVELTPEAIIEPGQQIGLLLGAANNDPAAFDAPRRFLPSRPDQKNVSFGAGIHFCIGAPLARLELQVALKVLFDRLPTLRLAYEPAYRDSYHFHGLERLKVEWWVPRYQPLNRSEEEAASD</sequence>
<dbReference type="GO" id="GO:0004497">
    <property type="term" value="F:monooxygenase activity"/>
    <property type="evidence" value="ECO:0007669"/>
    <property type="project" value="UniProtKB-KW"/>
</dbReference>
<keyword evidence="7 9" id="KW-0503">Monooxygenase</keyword>
<keyword evidence="5 9" id="KW-0560">Oxidoreductase</keyword>
<dbReference type="GO" id="GO:0020037">
    <property type="term" value="F:heme binding"/>
    <property type="evidence" value="ECO:0007669"/>
    <property type="project" value="InterPro"/>
</dbReference>
<evidence type="ECO:0000313" key="10">
    <source>
        <dbReference type="EMBL" id="SMH44902.1"/>
    </source>
</evidence>
<dbReference type="Gene3D" id="1.10.630.10">
    <property type="entry name" value="Cytochrome P450"/>
    <property type="match status" value="1"/>
</dbReference>
<dbReference type="PANTHER" id="PTHR46696">
    <property type="entry name" value="P450, PUTATIVE (EUROFUNG)-RELATED"/>
    <property type="match status" value="1"/>
</dbReference>
<evidence type="ECO:0000256" key="8">
    <source>
        <dbReference type="ARBA" id="ARBA00043906"/>
    </source>
</evidence>
<evidence type="ECO:0000256" key="3">
    <source>
        <dbReference type="ARBA" id="ARBA00022617"/>
    </source>
</evidence>
<dbReference type="GO" id="GO:0005506">
    <property type="term" value="F:iron ion binding"/>
    <property type="evidence" value="ECO:0007669"/>
    <property type="project" value="InterPro"/>
</dbReference>
<dbReference type="SUPFAM" id="SSF48264">
    <property type="entry name" value="Cytochrome P450"/>
    <property type="match status" value="1"/>
</dbReference>
<organism evidence="10 11">
    <name type="scientific">Mesorhizobium australicum</name>
    <dbReference type="NCBI Taxonomy" id="536018"/>
    <lineage>
        <taxon>Bacteria</taxon>
        <taxon>Pseudomonadati</taxon>
        <taxon>Pseudomonadota</taxon>
        <taxon>Alphaproteobacteria</taxon>
        <taxon>Hyphomicrobiales</taxon>
        <taxon>Phyllobacteriaceae</taxon>
        <taxon>Mesorhizobium</taxon>
    </lineage>
</organism>
<dbReference type="PROSITE" id="PS00086">
    <property type="entry name" value="CYTOCHROME_P450"/>
    <property type="match status" value="1"/>
</dbReference>
<keyword evidence="11" id="KW-1185">Reference proteome</keyword>
<protein>
    <submittedName>
        <fullName evidence="10">Unspecific monooxygenase</fullName>
    </submittedName>
</protein>
<evidence type="ECO:0000256" key="2">
    <source>
        <dbReference type="ARBA" id="ARBA00010617"/>
    </source>
</evidence>
<accession>A0A1X7P278</accession>
<dbReference type="AlphaFoldDB" id="A0A1X7P278"/>
<evidence type="ECO:0000256" key="1">
    <source>
        <dbReference type="ARBA" id="ARBA00001971"/>
    </source>
</evidence>